<dbReference type="Gene3D" id="3.40.190.10">
    <property type="entry name" value="Periplasmic binding protein-like II"/>
    <property type="match status" value="2"/>
</dbReference>
<accession>A0ABP5FCY5</accession>
<dbReference type="EMBL" id="BAAAQN010000008">
    <property type="protein sequence ID" value="GAA2022075.1"/>
    <property type="molecule type" value="Genomic_DNA"/>
</dbReference>
<dbReference type="RefSeq" id="WP_344665160.1">
    <property type="nucleotide sequence ID" value="NZ_BAAAQN010000008.1"/>
</dbReference>
<evidence type="ECO:0000256" key="1">
    <source>
        <dbReference type="ARBA" id="ARBA00009437"/>
    </source>
</evidence>
<dbReference type="Pfam" id="PF03466">
    <property type="entry name" value="LysR_substrate"/>
    <property type="match status" value="1"/>
</dbReference>
<evidence type="ECO:0000259" key="6">
    <source>
        <dbReference type="PROSITE" id="PS50931"/>
    </source>
</evidence>
<feature type="region of interest" description="Disordered" evidence="5">
    <location>
        <begin position="323"/>
        <end position="350"/>
    </location>
</feature>
<dbReference type="InterPro" id="IPR005119">
    <property type="entry name" value="LysR_subst-bd"/>
</dbReference>
<dbReference type="InterPro" id="IPR000847">
    <property type="entry name" value="LysR_HTH_N"/>
</dbReference>
<reference evidence="8" key="1">
    <citation type="journal article" date="2019" name="Int. J. Syst. Evol. Microbiol.">
        <title>The Global Catalogue of Microorganisms (GCM) 10K type strain sequencing project: providing services to taxonomists for standard genome sequencing and annotation.</title>
        <authorList>
            <consortium name="The Broad Institute Genomics Platform"/>
            <consortium name="The Broad Institute Genome Sequencing Center for Infectious Disease"/>
            <person name="Wu L."/>
            <person name="Ma J."/>
        </authorList>
    </citation>
    <scope>NUCLEOTIDE SEQUENCE [LARGE SCALE GENOMIC DNA]</scope>
    <source>
        <strain evidence="8">JCM 16014</strain>
    </source>
</reference>
<dbReference type="Gene3D" id="1.10.10.10">
    <property type="entry name" value="Winged helix-like DNA-binding domain superfamily/Winged helix DNA-binding domain"/>
    <property type="match status" value="1"/>
</dbReference>
<feature type="compositionally biased region" description="Polar residues" evidence="5">
    <location>
        <begin position="328"/>
        <end position="344"/>
    </location>
</feature>
<name>A0ABP5FCY5_9ACTN</name>
<feature type="domain" description="HTH lysR-type" evidence="6">
    <location>
        <begin position="1"/>
        <end position="60"/>
    </location>
</feature>
<comment type="caution">
    <text evidence="7">The sequence shown here is derived from an EMBL/GenBank/DDBJ whole genome shotgun (WGS) entry which is preliminary data.</text>
</comment>
<keyword evidence="2" id="KW-0805">Transcription regulation</keyword>
<keyword evidence="3" id="KW-0238">DNA-binding</keyword>
<gene>
    <name evidence="7" type="ORF">GCM10009839_19150</name>
</gene>
<dbReference type="SUPFAM" id="SSF53850">
    <property type="entry name" value="Periplasmic binding protein-like II"/>
    <property type="match status" value="1"/>
</dbReference>
<evidence type="ECO:0000256" key="5">
    <source>
        <dbReference type="SAM" id="MobiDB-lite"/>
    </source>
</evidence>
<evidence type="ECO:0000313" key="8">
    <source>
        <dbReference type="Proteomes" id="UP001500751"/>
    </source>
</evidence>
<dbReference type="Pfam" id="PF00126">
    <property type="entry name" value="HTH_1"/>
    <property type="match status" value="1"/>
</dbReference>
<sequence length="350" mass="38138">MDVHIRELRYFAVLAVELNFTRSAEILHISQPTLTKQITKLEAQLRTRLFDRDRRRVVLTPAGAELLRTAPELIAAWERIQAGVTSIGRATGTGSLSIDIWGHHQVWASMISDLAISRPDLPIAVSMRRNLPAALQALADGGLDAAFGRVPGLEGPPDPGLRHRPIRLETTSIVVSARHRLADAVTVTPADLRPEGIWFPQTLSSPELGTWARDFSAWSGVGITVSGVNLGMDHAAAELAADPAKTLLLPSQMARGGGPLRAIPIVDPSPCWAWSVAWRRDDANPMLAQFLGILNGIARREKWLDFDPRLHWLPEIDLAGLAGLTRPTRPTGSQPSGDTTQSATPAKERR</sequence>
<evidence type="ECO:0000313" key="7">
    <source>
        <dbReference type="EMBL" id="GAA2022075.1"/>
    </source>
</evidence>
<dbReference type="PRINTS" id="PR00039">
    <property type="entry name" value="HTHLYSR"/>
</dbReference>
<organism evidence="7 8">
    <name type="scientific">Catenulispora yoronensis</name>
    <dbReference type="NCBI Taxonomy" id="450799"/>
    <lineage>
        <taxon>Bacteria</taxon>
        <taxon>Bacillati</taxon>
        <taxon>Actinomycetota</taxon>
        <taxon>Actinomycetes</taxon>
        <taxon>Catenulisporales</taxon>
        <taxon>Catenulisporaceae</taxon>
        <taxon>Catenulispora</taxon>
    </lineage>
</organism>
<dbReference type="PROSITE" id="PS50931">
    <property type="entry name" value="HTH_LYSR"/>
    <property type="match status" value="1"/>
</dbReference>
<dbReference type="PANTHER" id="PTHR30346:SF0">
    <property type="entry name" value="HCA OPERON TRANSCRIPTIONAL ACTIVATOR HCAR"/>
    <property type="match status" value="1"/>
</dbReference>
<evidence type="ECO:0000256" key="3">
    <source>
        <dbReference type="ARBA" id="ARBA00023125"/>
    </source>
</evidence>
<evidence type="ECO:0000256" key="4">
    <source>
        <dbReference type="ARBA" id="ARBA00023163"/>
    </source>
</evidence>
<dbReference type="InterPro" id="IPR036390">
    <property type="entry name" value="WH_DNA-bd_sf"/>
</dbReference>
<proteinExistence type="inferred from homology"/>
<dbReference type="PANTHER" id="PTHR30346">
    <property type="entry name" value="TRANSCRIPTIONAL DUAL REGULATOR HCAR-RELATED"/>
    <property type="match status" value="1"/>
</dbReference>
<comment type="similarity">
    <text evidence="1">Belongs to the LysR transcriptional regulatory family.</text>
</comment>
<protein>
    <submittedName>
        <fullName evidence="7">LysR family transcriptional regulator</fullName>
    </submittedName>
</protein>
<keyword evidence="4" id="KW-0804">Transcription</keyword>
<keyword evidence="8" id="KW-1185">Reference proteome</keyword>
<dbReference type="InterPro" id="IPR036388">
    <property type="entry name" value="WH-like_DNA-bd_sf"/>
</dbReference>
<evidence type="ECO:0000256" key="2">
    <source>
        <dbReference type="ARBA" id="ARBA00023015"/>
    </source>
</evidence>
<dbReference type="SUPFAM" id="SSF46785">
    <property type="entry name" value="Winged helix' DNA-binding domain"/>
    <property type="match status" value="1"/>
</dbReference>
<dbReference type="Proteomes" id="UP001500751">
    <property type="component" value="Unassembled WGS sequence"/>
</dbReference>